<dbReference type="PROSITE" id="PS51192">
    <property type="entry name" value="HELICASE_ATP_BIND_1"/>
    <property type="match status" value="1"/>
</dbReference>
<organism evidence="7 8">
    <name type="scientific">Rhodonellum ikkaensis</name>
    <dbReference type="NCBI Taxonomy" id="336829"/>
    <lineage>
        <taxon>Bacteria</taxon>
        <taxon>Pseudomonadati</taxon>
        <taxon>Bacteroidota</taxon>
        <taxon>Cytophagia</taxon>
        <taxon>Cytophagales</taxon>
        <taxon>Cytophagaceae</taxon>
        <taxon>Rhodonellum</taxon>
    </lineage>
</organism>
<dbReference type="Gene3D" id="3.40.50.300">
    <property type="entry name" value="P-loop containing nucleotide triphosphate hydrolases"/>
    <property type="match status" value="2"/>
</dbReference>
<evidence type="ECO:0000256" key="1">
    <source>
        <dbReference type="ARBA" id="ARBA00022741"/>
    </source>
</evidence>
<dbReference type="InterPro" id="IPR013689">
    <property type="entry name" value="RNA_helicase_ATP-dep_HrpB_C"/>
</dbReference>
<dbReference type="PANTHER" id="PTHR43519:SF1">
    <property type="entry name" value="ATP-DEPENDENT RNA HELICASE HRPB"/>
    <property type="match status" value="1"/>
</dbReference>
<reference evidence="7 8" key="1">
    <citation type="submission" date="2016-10" db="EMBL/GenBank/DDBJ databases">
        <authorList>
            <person name="Varghese N."/>
            <person name="Submissions S."/>
        </authorList>
    </citation>
    <scope>NUCLEOTIDE SEQUENCE [LARGE SCALE GENOMIC DNA]</scope>
    <source>
        <strain evidence="7 8">DSM 17997</strain>
    </source>
</reference>
<name>A0A1H3TV35_9BACT</name>
<dbReference type="GO" id="GO:0004386">
    <property type="term" value="F:helicase activity"/>
    <property type="evidence" value="ECO:0007669"/>
    <property type="project" value="UniProtKB-KW"/>
</dbReference>
<keyword evidence="1" id="KW-0547">Nucleotide-binding</keyword>
<dbReference type="SUPFAM" id="SSF52540">
    <property type="entry name" value="P-loop containing nucleoside triphosphate hydrolases"/>
    <property type="match status" value="1"/>
</dbReference>
<evidence type="ECO:0000256" key="3">
    <source>
        <dbReference type="ARBA" id="ARBA00022806"/>
    </source>
</evidence>
<dbReference type="Pfam" id="PF08482">
    <property type="entry name" value="HrpB_C"/>
    <property type="match status" value="1"/>
</dbReference>
<dbReference type="Pfam" id="PF00270">
    <property type="entry name" value="DEAD"/>
    <property type="match status" value="1"/>
</dbReference>
<feature type="domain" description="Helicase C-terminal" evidence="6">
    <location>
        <begin position="223"/>
        <end position="391"/>
    </location>
</feature>
<dbReference type="InterPro" id="IPR056329">
    <property type="entry name" value="CON_HrpB"/>
</dbReference>
<keyword evidence="4" id="KW-0067">ATP-binding</keyword>
<proteinExistence type="predicted"/>
<dbReference type="Pfam" id="PF00271">
    <property type="entry name" value="Helicase_C"/>
    <property type="match status" value="1"/>
</dbReference>
<feature type="domain" description="Helicase ATP-binding" evidence="5">
    <location>
        <begin position="33"/>
        <end position="197"/>
    </location>
</feature>
<comment type="caution">
    <text evidence="7">The sequence shown here is derived from an EMBL/GenBank/DDBJ whole genome shotgun (WGS) entry which is preliminary data.</text>
</comment>
<dbReference type="InterPro" id="IPR011545">
    <property type="entry name" value="DEAD/DEAH_box_helicase_dom"/>
</dbReference>
<dbReference type="PANTHER" id="PTHR43519">
    <property type="entry name" value="ATP-DEPENDENT RNA HELICASE HRPB"/>
    <property type="match status" value="1"/>
</dbReference>
<keyword evidence="2" id="KW-0378">Hydrolase</keyword>
<dbReference type="PIRSF" id="PIRSF005496">
    <property type="entry name" value="ATP_hel_hrpB"/>
    <property type="match status" value="1"/>
</dbReference>
<dbReference type="Gene3D" id="1.20.120.1080">
    <property type="match status" value="1"/>
</dbReference>
<evidence type="ECO:0000259" key="6">
    <source>
        <dbReference type="PROSITE" id="PS51194"/>
    </source>
</evidence>
<dbReference type="InterPro" id="IPR027417">
    <property type="entry name" value="P-loop_NTPase"/>
</dbReference>
<keyword evidence="8" id="KW-1185">Reference proteome</keyword>
<dbReference type="SMART" id="SM00847">
    <property type="entry name" value="HA2"/>
    <property type="match status" value="1"/>
</dbReference>
<sequence length="842" mass="94584">MVFFLPLRLNFIDLKFDPYKIDLPVLEILPELKQKLAQHNTLIVHAPPGAGKSTLLPLALLEEQFLAGKKILMLEPRRLAAKTIAFRMAELLEEKIGQTVGYRIRFESQVTSSTKLEVLTEGILTRMLHQDNALENVGMVIFDEFHERNIHADVAMALCREAQQMLRPDLRILVMSATLDMPQLSALLNAPVISSEGRLFPVEVHYSGDIDPWLMPEMVSKTIIQASKSNLGDILVFLPGQGEIKKTESILRKQLPNFSIHPLYGQLSPTAQFQAIMPNRNGKRKVVLATSIAETSLTIEGITIVVDSGFGRTSKFDPKSGLSRLETVRIAKDSADQRAGRAGRLSPGVCFRLWSKATQGTMANFRTPEILDADLAFLVLDMVLWGIKDIKDLTWLTPPPAGMLAQAFDILHQLGALEENRITAHGKKIHSIPSHPRIAHMLVIAEEEGKTALATDIAALLEERDPLDPETGIDINLRIEALRRARKENLSVKDLNKIEKVAANYRRMFRVDVENSAFDPYETGLLIANAYPERIAFARPGNNAQYQLANGKLAMFGHKDDLAHEPWLAISHIDAREGMGKIFLGSPLNPRDLAPMVKEKKVVLWDAKKGGLVASKDLRIGSIVLKSTPIQNVPEEQMIDAASKFISLEGKQHLEFSDSFLQLQNRVHSLKVWRKDDNWPDWSLSYLLQTNKEWLGPYLIGVKKIEDLKKLDLEKILFHNLTSEQQNSLDRLAPKKILVPSGSSITLQYQADGANPVLAVRLQEVFGWMETPRINGGEIPLLLHLLSPGHKPVQVTSDLKSFWMNTYFEVKKEMKRRYPKHSWPENPLEAQAVKGVKKRTTV</sequence>
<dbReference type="Pfam" id="PF24473">
    <property type="entry name" value="CON_HrpB"/>
    <property type="match status" value="1"/>
</dbReference>
<dbReference type="InterPro" id="IPR010225">
    <property type="entry name" value="HrpB"/>
</dbReference>
<dbReference type="InterPro" id="IPR014001">
    <property type="entry name" value="Helicase_ATP-bd"/>
</dbReference>
<dbReference type="NCBIfam" id="TIGR01970">
    <property type="entry name" value="DEAH_box_HrpB"/>
    <property type="match status" value="1"/>
</dbReference>
<dbReference type="InterPro" id="IPR007502">
    <property type="entry name" value="Helicase-assoc_dom"/>
</dbReference>
<dbReference type="CDD" id="cd17990">
    <property type="entry name" value="DEXHc_HrpB"/>
    <property type="match status" value="1"/>
</dbReference>
<keyword evidence="3 7" id="KW-0347">Helicase</keyword>
<evidence type="ECO:0000256" key="2">
    <source>
        <dbReference type="ARBA" id="ARBA00022801"/>
    </source>
</evidence>
<dbReference type="PROSITE" id="PS51194">
    <property type="entry name" value="HELICASE_CTER"/>
    <property type="match status" value="1"/>
</dbReference>
<dbReference type="InterPro" id="IPR001650">
    <property type="entry name" value="Helicase_C-like"/>
</dbReference>
<evidence type="ECO:0000259" key="5">
    <source>
        <dbReference type="PROSITE" id="PS51192"/>
    </source>
</evidence>
<protein>
    <submittedName>
        <fullName evidence="7">ATP-dependent helicase HrpB</fullName>
    </submittedName>
</protein>
<dbReference type="SMART" id="SM00487">
    <property type="entry name" value="DEXDc"/>
    <property type="match status" value="1"/>
</dbReference>
<accession>A0A1H3TV35</accession>
<evidence type="ECO:0000256" key="4">
    <source>
        <dbReference type="ARBA" id="ARBA00022840"/>
    </source>
</evidence>
<dbReference type="InterPro" id="IPR049614">
    <property type="entry name" value="HrpB_DEXH"/>
</dbReference>
<dbReference type="Proteomes" id="UP000199663">
    <property type="component" value="Unassembled WGS sequence"/>
</dbReference>
<gene>
    <name evidence="7" type="ORF">SAMN05444412_12150</name>
</gene>
<evidence type="ECO:0000313" key="8">
    <source>
        <dbReference type="Proteomes" id="UP000199663"/>
    </source>
</evidence>
<evidence type="ECO:0000313" key="7">
    <source>
        <dbReference type="EMBL" id="SDZ53631.1"/>
    </source>
</evidence>
<dbReference type="SMART" id="SM00490">
    <property type="entry name" value="HELICc"/>
    <property type="match status" value="1"/>
</dbReference>
<dbReference type="EMBL" id="FNQC01000021">
    <property type="protein sequence ID" value="SDZ53631.1"/>
    <property type="molecule type" value="Genomic_DNA"/>
</dbReference>
<dbReference type="CDD" id="cd18791">
    <property type="entry name" value="SF2_C_RHA"/>
    <property type="match status" value="1"/>
</dbReference>